<dbReference type="Proteomes" id="UP001289374">
    <property type="component" value="Unassembled WGS sequence"/>
</dbReference>
<evidence type="ECO:0000313" key="7">
    <source>
        <dbReference type="Proteomes" id="UP001289374"/>
    </source>
</evidence>
<dbReference type="SMART" id="SM00184">
    <property type="entry name" value="RING"/>
    <property type="match status" value="1"/>
</dbReference>
<dbReference type="CDD" id="cd16448">
    <property type="entry name" value="RING-H2"/>
    <property type="match status" value="1"/>
</dbReference>
<sequence>MLQLVPQWVVLNYVVAITLHLKWAWDYLLFHSFSHPHPDGLRLQPEYVDDLNVTCYENDSEESEECAVCLCKIDIGDEVRELRCYHLFHKACLDRWLGYGNMTCPLCRNNLRLPPGTADLRQELVLINFCAASRYSDRCAWWLR</sequence>
<keyword evidence="2 4" id="KW-0863">Zinc-finger</keyword>
<reference evidence="6" key="1">
    <citation type="submission" date="2020-06" db="EMBL/GenBank/DDBJ databases">
        <authorList>
            <person name="Li T."/>
            <person name="Hu X."/>
            <person name="Zhang T."/>
            <person name="Song X."/>
            <person name="Zhang H."/>
            <person name="Dai N."/>
            <person name="Sheng W."/>
            <person name="Hou X."/>
            <person name="Wei L."/>
        </authorList>
    </citation>
    <scope>NUCLEOTIDE SEQUENCE</scope>
    <source>
        <strain evidence="6">K16</strain>
        <tissue evidence="6">Leaf</tissue>
    </source>
</reference>
<reference evidence="6" key="2">
    <citation type="journal article" date="2024" name="Plant">
        <title>Genomic evolution and insights into agronomic trait innovations of Sesamum species.</title>
        <authorList>
            <person name="Miao H."/>
            <person name="Wang L."/>
            <person name="Qu L."/>
            <person name="Liu H."/>
            <person name="Sun Y."/>
            <person name="Le M."/>
            <person name="Wang Q."/>
            <person name="Wei S."/>
            <person name="Zheng Y."/>
            <person name="Lin W."/>
            <person name="Duan Y."/>
            <person name="Cao H."/>
            <person name="Xiong S."/>
            <person name="Wang X."/>
            <person name="Wei L."/>
            <person name="Li C."/>
            <person name="Ma Q."/>
            <person name="Ju M."/>
            <person name="Zhao R."/>
            <person name="Li G."/>
            <person name="Mu C."/>
            <person name="Tian Q."/>
            <person name="Mei H."/>
            <person name="Zhang T."/>
            <person name="Gao T."/>
            <person name="Zhang H."/>
        </authorList>
    </citation>
    <scope>NUCLEOTIDE SEQUENCE</scope>
    <source>
        <strain evidence="6">K16</strain>
    </source>
</reference>
<organism evidence="6 7">
    <name type="scientific">Sesamum angolense</name>
    <dbReference type="NCBI Taxonomy" id="2727404"/>
    <lineage>
        <taxon>Eukaryota</taxon>
        <taxon>Viridiplantae</taxon>
        <taxon>Streptophyta</taxon>
        <taxon>Embryophyta</taxon>
        <taxon>Tracheophyta</taxon>
        <taxon>Spermatophyta</taxon>
        <taxon>Magnoliopsida</taxon>
        <taxon>eudicotyledons</taxon>
        <taxon>Gunneridae</taxon>
        <taxon>Pentapetalae</taxon>
        <taxon>asterids</taxon>
        <taxon>lamiids</taxon>
        <taxon>Lamiales</taxon>
        <taxon>Pedaliaceae</taxon>
        <taxon>Sesamum</taxon>
    </lineage>
</organism>
<comment type="caution">
    <text evidence="6">The sequence shown here is derived from an EMBL/GenBank/DDBJ whole genome shotgun (WGS) entry which is preliminary data.</text>
</comment>
<dbReference type="Gene3D" id="3.30.40.10">
    <property type="entry name" value="Zinc/RING finger domain, C3HC4 (zinc finger)"/>
    <property type="match status" value="1"/>
</dbReference>
<keyword evidence="1" id="KW-0479">Metal-binding</keyword>
<dbReference type="GO" id="GO:0008270">
    <property type="term" value="F:zinc ion binding"/>
    <property type="evidence" value="ECO:0007669"/>
    <property type="project" value="UniProtKB-KW"/>
</dbReference>
<name>A0AAE1XEP6_9LAMI</name>
<dbReference type="AlphaFoldDB" id="A0AAE1XEP6"/>
<dbReference type="GO" id="GO:0061630">
    <property type="term" value="F:ubiquitin protein ligase activity"/>
    <property type="evidence" value="ECO:0007669"/>
    <property type="project" value="TreeGrafter"/>
</dbReference>
<dbReference type="PROSITE" id="PS50089">
    <property type="entry name" value="ZF_RING_2"/>
    <property type="match status" value="1"/>
</dbReference>
<evidence type="ECO:0000256" key="2">
    <source>
        <dbReference type="ARBA" id="ARBA00022771"/>
    </source>
</evidence>
<dbReference type="PANTHER" id="PTHR45969:SF55">
    <property type="entry name" value="OS07G0686300 PROTEIN"/>
    <property type="match status" value="1"/>
</dbReference>
<evidence type="ECO:0000259" key="5">
    <source>
        <dbReference type="PROSITE" id="PS50089"/>
    </source>
</evidence>
<evidence type="ECO:0000313" key="6">
    <source>
        <dbReference type="EMBL" id="KAK4410379.1"/>
    </source>
</evidence>
<dbReference type="InterPro" id="IPR013083">
    <property type="entry name" value="Znf_RING/FYVE/PHD"/>
</dbReference>
<dbReference type="Pfam" id="PF13639">
    <property type="entry name" value="zf-RING_2"/>
    <property type="match status" value="1"/>
</dbReference>
<keyword evidence="3" id="KW-0862">Zinc</keyword>
<proteinExistence type="predicted"/>
<keyword evidence="7" id="KW-1185">Reference proteome</keyword>
<evidence type="ECO:0000256" key="1">
    <source>
        <dbReference type="ARBA" id="ARBA00022723"/>
    </source>
</evidence>
<dbReference type="GO" id="GO:0016567">
    <property type="term" value="P:protein ubiquitination"/>
    <property type="evidence" value="ECO:0007669"/>
    <property type="project" value="TreeGrafter"/>
</dbReference>
<evidence type="ECO:0000256" key="4">
    <source>
        <dbReference type="PROSITE-ProRule" id="PRU00175"/>
    </source>
</evidence>
<evidence type="ECO:0000256" key="3">
    <source>
        <dbReference type="ARBA" id="ARBA00022833"/>
    </source>
</evidence>
<dbReference type="PANTHER" id="PTHR45969">
    <property type="entry name" value="RING ZINC FINGER PROTEIN-RELATED"/>
    <property type="match status" value="1"/>
</dbReference>
<dbReference type="EMBL" id="JACGWL010000001">
    <property type="protein sequence ID" value="KAK4410379.1"/>
    <property type="molecule type" value="Genomic_DNA"/>
</dbReference>
<feature type="domain" description="RING-type" evidence="5">
    <location>
        <begin position="66"/>
        <end position="108"/>
    </location>
</feature>
<accession>A0AAE1XEP6</accession>
<protein>
    <submittedName>
        <fullName evidence="6">E3 ubiquitin-protein ligase XERICO</fullName>
    </submittedName>
</protein>
<dbReference type="InterPro" id="IPR001841">
    <property type="entry name" value="Znf_RING"/>
</dbReference>
<gene>
    <name evidence="6" type="ORF">Sango_0110900</name>
</gene>
<dbReference type="SUPFAM" id="SSF57850">
    <property type="entry name" value="RING/U-box"/>
    <property type="match status" value="1"/>
</dbReference>